<dbReference type="AlphaFoldDB" id="A0A437AE61"/>
<organism evidence="1 2">
    <name type="scientific">Arthrobotrys flagrans</name>
    <name type="common">Nematode-trapping fungus</name>
    <name type="synonym">Trichothecium flagrans</name>
    <dbReference type="NCBI Taxonomy" id="97331"/>
    <lineage>
        <taxon>Eukaryota</taxon>
        <taxon>Fungi</taxon>
        <taxon>Dikarya</taxon>
        <taxon>Ascomycota</taxon>
        <taxon>Pezizomycotina</taxon>
        <taxon>Orbiliomycetes</taxon>
        <taxon>Orbiliales</taxon>
        <taxon>Orbiliaceae</taxon>
        <taxon>Arthrobotrys</taxon>
    </lineage>
</organism>
<evidence type="ECO:0000313" key="2">
    <source>
        <dbReference type="Proteomes" id="UP000283090"/>
    </source>
</evidence>
<reference evidence="1 2" key="1">
    <citation type="submission" date="2019-01" db="EMBL/GenBank/DDBJ databases">
        <title>Intercellular communication is required for trap formation in the nematode-trapping fungus Duddingtonia flagrans.</title>
        <authorList>
            <person name="Youssar L."/>
            <person name="Wernet V."/>
            <person name="Hensel N."/>
            <person name="Hildebrandt H.-G."/>
            <person name="Fischer R."/>
        </authorList>
    </citation>
    <scope>NUCLEOTIDE SEQUENCE [LARGE SCALE GENOMIC DNA]</scope>
    <source>
        <strain evidence="1 2">CBS H-5679</strain>
    </source>
</reference>
<proteinExistence type="predicted"/>
<dbReference type="Proteomes" id="UP000283090">
    <property type="component" value="Unassembled WGS sequence"/>
</dbReference>
<dbReference type="EMBL" id="SAEB01000001">
    <property type="protein sequence ID" value="RVD89381.1"/>
    <property type="molecule type" value="Genomic_DNA"/>
</dbReference>
<dbReference type="RefSeq" id="XP_067494925.1">
    <property type="nucleotide sequence ID" value="XM_067632927.1"/>
</dbReference>
<dbReference type="GeneID" id="93582703"/>
<gene>
    <name evidence="1" type="ORF">DFL_000392</name>
</gene>
<comment type="caution">
    <text evidence="1">The sequence shown here is derived from an EMBL/GenBank/DDBJ whole genome shotgun (WGS) entry which is preliminary data.</text>
</comment>
<dbReference type="OrthoDB" id="5363810at2759"/>
<sequence length="232" mass="26657">MYYYREGTKCNFGPLDFAIGIKGAYGTTAFACYVNRDVFLALAPNFEQDVDHQSVVWGEEISEFWLPFDTGKKELLSSFATFINEGTLVPKYELIRMKNTIGELVQEIKTSHRGQNCILESETMEWLNASYECTTEAQVKEFKITEIYENVQLLGQHDSVIGYSQGQGIHSSPDHIDTDTEDDANGFEDSVISSDDFYTRDIDEEHEFVEETRDRVMFMDITSYKMDEKVQT</sequence>
<keyword evidence="2" id="KW-1185">Reference proteome</keyword>
<evidence type="ECO:0000313" key="1">
    <source>
        <dbReference type="EMBL" id="RVD89381.1"/>
    </source>
</evidence>
<dbReference type="VEuPathDB" id="FungiDB:DFL_000392"/>
<accession>A0A437AE61</accession>
<protein>
    <submittedName>
        <fullName evidence="1">Uncharacterized protein</fullName>
    </submittedName>
</protein>
<name>A0A437AE61_ARTFL</name>